<dbReference type="AlphaFoldDB" id="A0A0G4PTS7"/>
<organism evidence="2 3">
    <name type="scientific">Penicillium camemberti (strain FM 013)</name>
    <dbReference type="NCBI Taxonomy" id="1429867"/>
    <lineage>
        <taxon>Eukaryota</taxon>
        <taxon>Fungi</taxon>
        <taxon>Dikarya</taxon>
        <taxon>Ascomycota</taxon>
        <taxon>Pezizomycotina</taxon>
        <taxon>Eurotiomycetes</taxon>
        <taxon>Eurotiomycetidae</taxon>
        <taxon>Eurotiales</taxon>
        <taxon>Aspergillaceae</taxon>
        <taxon>Penicillium</taxon>
    </lineage>
</organism>
<evidence type="ECO:0000313" key="3">
    <source>
        <dbReference type="Proteomes" id="UP000053732"/>
    </source>
</evidence>
<accession>A0A0G4PTS7</accession>
<proteinExistence type="predicted"/>
<gene>
    <name evidence="2" type="ORF">PCAMFM013_S039g000065</name>
</gene>
<evidence type="ECO:0000313" key="2">
    <source>
        <dbReference type="EMBL" id="CRL29756.1"/>
    </source>
</evidence>
<feature type="transmembrane region" description="Helical" evidence="1">
    <location>
        <begin position="47"/>
        <end position="66"/>
    </location>
</feature>
<sequence length="83" mass="9112">MPTKEVFSGETFAYVLSSLAIGVLATLAFAIYAIWNCDIGSHRGFMVLNYSFMLSAPILRVCWIVLGRIGGETKFVINLYGSV</sequence>
<keyword evidence="1" id="KW-0472">Membrane</keyword>
<keyword evidence="3" id="KW-1185">Reference proteome</keyword>
<feature type="transmembrane region" description="Helical" evidence="1">
    <location>
        <begin position="12"/>
        <end position="35"/>
    </location>
</feature>
<protein>
    <submittedName>
        <fullName evidence="2">Str. FM013</fullName>
    </submittedName>
</protein>
<dbReference type="EMBL" id="HG793172">
    <property type="protein sequence ID" value="CRL29756.1"/>
    <property type="molecule type" value="Genomic_DNA"/>
</dbReference>
<name>A0A0G4PTS7_PENC3</name>
<keyword evidence="1" id="KW-1133">Transmembrane helix</keyword>
<evidence type="ECO:0000256" key="1">
    <source>
        <dbReference type="SAM" id="Phobius"/>
    </source>
</evidence>
<keyword evidence="1" id="KW-0812">Transmembrane</keyword>
<reference evidence="2 3" key="1">
    <citation type="journal article" date="2014" name="Nat. Commun.">
        <title>Multiple recent horizontal transfers of a large genomic region in cheese making fungi.</title>
        <authorList>
            <person name="Cheeseman K."/>
            <person name="Ropars J."/>
            <person name="Renault P."/>
            <person name="Dupont J."/>
            <person name="Gouzy J."/>
            <person name="Branca A."/>
            <person name="Abraham A.L."/>
            <person name="Ceppi M."/>
            <person name="Conseiller E."/>
            <person name="Debuchy R."/>
            <person name="Malagnac F."/>
            <person name="Goarin A."/>
            <person name="Silar P."/>
            <person name="Lacoste S."/>
            <person name="Sallet E."/>
            <person name="Bensimon A."/>
            <person name="Giraud T."/>
            <person name="Brygoo Y."/>
        </authorList>
    </citation>
    <scope>NUCLEOTIDE SEQUENCE [LARGE SCALE GENOMIC DNA]</scope>
    <source>
        <strain evidence="3">FM 013</strain>
    </source>
</reference>
<dbReference type="Proteomes" id="UP000053732">
    <property type="component" value="Unassembled WGS sequence"/>
</dbReference>